<dbReference type="EC" id="3.5.1.28" evidence="4"/>
<keyword evidence="5 10" id="KW-0732">Signal</keyword>
<reference evidence="13" key="2">
    <citation type="submission" date="2015-01" db="EMBL/GenBank/DDBJ databases">
        <authorList>
            <person name="Midha S."/>
            <person name="Anil M.G."/>
            <person name="Mishra D."/>
            <person name="Brahma K."/>
            <person name="Laha G.S."/>
            <person name="Sundaram R.M."/>
            <person name="Sonti R.V."/>
            <person name="Patil P.B."/>
        </authorList>
    </citation>
    <scope>NUCLEOTIDE SEQUENCE</scope>
    <source>
        <strain evidence="13">IXO792</strain>
    </source>
</reference>
<dbReference type="PANTHER" id="PTHR30404:SF0">
    <property type="entry name" value="N-ACETYLMURAMOYL-L-ALANINE AMIDASE AMIC"/>
    <property type="match status" value="1"/>
</dbReference>
<dbReference type="SUPFAM" id="SSF53187">
    <property type="entry name" value="Zn-dependent exopeptidases"/>
    <property type="match status" value="1"/>
</dbReference>
<feature type="chain" id="PRO_5041883580" description="N-acetylmuramoyl-L-alanine amidase AmiC" evidence="10">
    <location>
        <begin position="22"/>
        <end position="392"/>
    </location>
</feature>
<dbReference type="Proteomes" id="UP000187097">
    <property type="component" value="Chromosome"/>
</dbReference>
<dbReference type="Gene3D" id="2.60.40.3500">
    <property type="match status" value="1"/>
</dbReference>
<reference evidence="13" key="3">
    <citation type="submission" date="2020-01" db="EMBL/GenBank/DDBJ databases">
        <title>Complete genome investigation of Xanthomonas oryzae strains.</title>
        <authorList>
            <person name="Kaur A."/>
            <person name="Bansal K."/>
            <person name="Patil P.B."/>
        </authorList>
    </citation>
    <scope>NUCLEOTIDE SEQUENCE</scope>
    <source>
        <strain evidence="13">IXO792</strain>
    </source>
</reference>
<evidence type="ECO:0000259" key="11">
    <source>
        <dbReference type="SMART" id="SM00646"/>
    </source>
</evidence>
<dbReference type="GO" id="GO:0009253">
    <property type="term" value="P:peptidoglycan catabolic process"/>
    <property type="evidence" value="ECO:0007669"/>
    <property type="project" value="InterPro"/>
</dbReference>
<dbReference type="InterPro" id="IPR050695">
    <property type="entry name" value="N-acetylmuramoyl_amidase_3"/>
</dbReference>
<evidence type="ECO:0000256" key="3">
    <source>
        <dbReference type="ARBA" id="ARBA00010860"/>
    </source>
</evidence>
<dbReference type="EMBL" id="CP047493">
    <property type="protein sequence ID" value="UXW01699.1"/>
    <property type="molecule type" value="Genomic_DNA"/>
</dbReference>
<dbReference type="EMBL" id="JXEA01000314">
    <property type="protein sequence ID" value="OLG86745.1"/>
    <property type="molecule type" value="Genomic_DNA"/>
</dbReference>
<dbReference type="Pfam" id="PF11741">
    <property type="entry name" value="AMIN"/>
    <property type="match status" value="1"/>
</dbReference>
<protein>
    <recommendedName>
        <fullName evidence="9">N-acetylmuramoyl-L-alanine amidase AmiC</fullName>
        <ecNumber evidence="4">3.5.1.28</ecNumber>
    </recommendedName>
</protein>
<comment type="similarity">
    <text evidence="3">Belongs to the N-acetylmuramoyl-L-alanine amidase 3 family.</text>
</comment>
<evidence type="ECO:0000256" key="9">
    <source>
        <dbReference type="ARBA" id="ARBA00074581"/>
    </source>
</evidence>
<keyword evidence="6" id="KW-0574">Periplasm</keyword>
<dbReference type="GO" id="GO:0008745">
    <property type="term" value="F:N-acetylmuramoyl-L-alanine amidase activity"/>
    <property type="evidence" value="ECO:0007669"/>
    <property type="project" value="UniProtKB-EC"/>
</dbReference>
<dbReference type="CDD" id="cd02696">
    <property type="entry name" value="MurNAc-LAA"/>
    <property type="match status" value="1"/>
</dbReference>
<evidence type="ECO:0000256" key="7">
    <source>
        <dbReference type="ARBA" id="ARBA00022801"/>
    </source>
</evidence>
<proteinExistence type="inferred from homology"/>
<evidence type="ECO:0000313" key="13">
    <source>
        <dbReference type="EMBL" id="UXW01699.1"/>
    </source>
</evidence>
<comment type="catalytic activity">
    <reaction evidence="1">
        <text>Hydrolyzes the link between N-acetylmuramoyl residues and L-amino acid residues in certain cell-wall glycopeptides.</text>
        <dbReference type="EC" id="3.5.1.28"/>
    </reaction>
</comment>
<keyword evidence="8" id="KW-0961">Cell wall biogenesis/degradation</keyword>
<feature type="signal peptide" evidence="10">
    <location>
        <begin position="1"/>
        <end position="21"/>
    </location>
</feature>
<gene>
    <name evidence="12" type="ORF">BXO512_18875</name>
    <name evidence="13" type="ORF">IXO792_12310</name>
</gene>
<evidence type="ECO:0000256" key="10">
    <source>
        <dbReference type="SAM" id="SignalP"/>
    </source>
</evidence>
<organism evidence="12">
    <name type="scientific">Xanthomonas oryzae pv. oryzae</name>
    <dbReference type="NCBI Taxonomy" id="64187"/>
    <lineage>
        <taxon>Bacteria</taxon>
        <taxon>Pseudomonadati</taxon>
        <taxon>Pseudomonadota</taxon>
        <taxon>Gammaproteobacteria</taxon>
        <taxon>Lysobacterales</taxon>
        <taxon>Lysobacteraceae</taxon>
        <taxon>Xanthomonas</taxon>
    </lineage>
</organism>
<dbReference type="SMART" id="SM00646">
    <property type="entry name" value="Ami_3"/>
    <property type="match status" value="1"/>
</dbReference>
<dbReference type="PANTHER" id="PTHR30404">
    <property type="entry name" value="N-ACETYLMURAMOYL-L-ALANINE AMIDASE"/>
    <property type="match status" value="1"/>
</dbReference>
<keyword evidence="7" id="KW-0378">Hydrolase</keyword>
<dbReference type="Pfam" id="PF01520">
    <property type="entry name" value="Amidase_3"/>
    <property type="match status" value="1"/>
</dbReference>
<evidence type="ECO:0000256" key="6">
    <source>
        <dbReference type="ARBA" id="ARBA00022764"/>
    </source>
</evidence>
<evidence type="ECO:0000256" key="8">
    <source>
        <dbReference type="ARBA" id="ARBA00023316"/>
    </source>
</evidence>
<sequence>MKRRDLLQGGAAALMLSPALAAAQGLPVLRECSVQQQGGLLRLRLELLGAQVAYRSFRLADPERLVIDLSGVSSQAPRIDPIPAGAAVTRIRSAAHLDGLRVVFDLQQPCSVNLRWEDSALVLELAPLSGGVALAASDAAPTPATAPAPAPAEPPRSRLQPYVVAIDAGHGGKDPGAVSADARYEKHVVMAVAGRLHQRLAADARYRPTMIRSDDRFVPLHERVLIAHRHSADLFVSIHADAAPTREARGASVFALSQTGASSALARWIADSENAADDMGDTARRLRVPSNPVLSQVLADLSLSGTIASSLAFGTLMLERLQQVTHLHQNQVGQAGFAVLKSPDIPSLLVETGFMSNRDDCQRLCGDTHQDELAQTLHAGIDDYFAAFPGRV</sequence>
<dbReference type="FunFam" id="3.40.630.40:FF:000001">
    <property type="entry name" value="N-acetylmuramoyl-L-alanine amidase"/>
    <property type="match status" value="1"/>
</dbReference>
<accession>A0A854CIU0</accession>
<evidence type="ECO:0000313" key="12">
    <source>
        <dbReference type="EMBL" id="OLG86745.1"/>
    </source>
</evidence>
<name>A0A854CIU0_XANOO</name>
<dbReference type="InterPro" id="IPR021731">
    <property type="entry name" value="AMIN_dom"/>
</dbReference>
<evidence type="ECO:0000256" key="2">
    <source>
        <dbReference type="ARBA" id="ARBA00004418"/>
    </source>
</evidence>
<dbReference type="RefSeq" id="WP_011408569.1">
    <property type="nucleotide sequence ID" value="NZ_CP011532.1"/>
</dbReference>
<dbReference type="AlphaFoldDB" id="A0A854CIU0"/>
<dbReference type="Gene3D" id="3.40.630.40">
    <property type="entry name" value="Zn-dependent exopeptidases"/>
    <property type="match status" value="1"/>
</dbReference>
<feature type="domain" description="MurNAc-LAA" evidence="11">
    <location>
        <begin position="224"/>
        <end position="382"/>
    </location>
</feature>
<evidence type="ECO:0000256" key="5">
    <source>
        <dbReference type="ARBA" id="ARBA00022729"/>
    </source>
</evidence>
<evidence type="ECO:0000256" key="4">
    <source>
        <dbReference type="ARBA" id="ARBA00011901"/>
    </source>
</evidence>
<dbReference type="InterPro" id="IPR002508">
    <property type="entry name" value="MurNAc-LAA_cat"/>
</dbReference>
<evidence type="ECO:0000256" key="1">
    <source>
        <dbReference type="ARBA" id="ARBA00001561"/>
    </source>
</evidence>
<reference evidence="12" key="1">
    <citation type="submission" date="2015-01" db="EMBL/GenBank/DDBJ databases">
        <title>Population genomics of rice bacterial leaf blight strains from India.</title>
        <authorList>
            <person name="Midha S."/>
            <person name="Anil M.G."/>
            <person name="Mishra D."/>
            <person name="Brahma K."/>
            <person name="Laha G.S."/>
            <person name="Sundaram R.M."/>
            <person name="Sonti R.V."/>
            <person name="Patil P.B."/>
        </authorList>
    </citation>
    <scope>NUCLEOTIDE SEQUENCE</scope>
    <source>
        <strain evidence="12">BXO512</strain>
    </source>
</reference>
<dbReference type="GO" id="GO:0071555">
    <property type="term" value="P:cell wall organization"/>
    <property type="evidence" value="ECO:0007669"/>
    <property type="project" value="UniProtKB-KW"/>
</dbReference>
<dbReference type="GO" id="GO:0030288">
    <property type="term" value="C:outer membrane-bounded periplasmic space"/>
    <property type="evidence" value="ECO:0007669"/>
    <property type="project" value="TreeGrafter"/>
</dbReference>
<comment type="subcellular location">
    <subcellularLocation>
        <location evidence="2">Periplasm</location>
    </subcellularLocation>
</comment>